<dbReference type="Gene3D" id="4.10.240.10">
    <property type="entry name" value="Zn(2)-C6 fungal-type DNA-binding domain"/>
    <property type="match status" value="1"/>
</dbReference>
<dbReference type="Pfam" id="PF04082">
    <property type="entry name" value="Fungal_trans"/>
    <property type="match status" value="1"/>
</dbReference>
<dbReference type="InterPro" id="IPR036864">
    <property type="entry name" value="Zn2-C6_fun-type_DNA-bd_sf"/>
</dbReference>
<accession>A0A507AWD1</accession>
<dbReference type="GO" id="GO:0006351">
    <property type="term" value="P:DNA-templated transcription"/>
    <property type="evidence" value="ECO:0007669"/>
    <property type="project" value="InterPro"/>
</dbReference>
<evidence type="ECO:0000256" key="5">
    <source>
        <dbReference type="ARBA" id="ARBA00023125"/>
    </source>
</evidence>
<comment type="caution">
    <text evidence="9">The sequence shown here is derived from an EMBL/GenBank/DDBJ whole genome shotgun (WGS) entry which is preliminary data.</text>
</comment>
<dbReference type="GO" id="GO:0000981">
    <property type="term" value="F:DNA-binding transcription factor activity, RNA polymerase II-specific"/>
    <property type="evidence" value="ECO:0007669"/>
    <property type="project" value="InterPro"/>
</dbReference>
<dbReference type="PROSITE" id="PS00463">
    <property type="entry name" value="ZN2_CY6_FUNGAL_1"/>
    <property type="match status" value="1"/>
</dbReference>
<dbReference type="STRING" id="1093900.A0A507AWD1"/>
<dbReference type="InParanoid" id="A0A507AWD1"/>
<evidence type="ECO:0000256" key="2">
    <source>
        <dbReference type="ARBA" id="ARBA00022723"/>
    </source>
</evidence>
<dbReference type="PROSITE" id="PS50048">
    <property type="entry name" value="ZN2_CY6_FUNGAL_2"/>
    <property type="match status" value="1"/>
</dbReference>
<dbReference type="SMART" id="SM00066">
    <property type="entry name" value="GAL4"/>
    <property type="match status" value="1"/>
</dbReference>
<evidence type="ECO:0000256" key="7">
    <source>
        <dbReference type="ARBA" id="ARBA00023242"/>
    </source>
</evidence>
<name>A0A507AWD1_9PEZI</name>
<keyword evidence="7" id="KW-0539">Nucleus</keyword>
<dbReference type="GO" id="GO:0008270">
    <property type="term" value="F:zinc ion binding"/>
    <property type="evidence" value="ECO:0007669"/>
    <property type="project" value="InterPro"/>
</dbReference>
<evidence type="ECO:0000313" key="10">
    <source>
        <dbReference type="Proteomes" id="UP000319257"/>
    </source>
</evidence>
<dbReference type="InterPro" id="IPR007219">
    <property type="entry name" value="XnlR_reg_dom"/>
</dbReference>
<feature type="domain" description="Zn(2)-C6 fungal-type" evidence="8">
    <location>
        <begin position="8"/>
        <end position="38"/>
    </location>
</feature>
<evidence type="ECO:0000256" key="3">
    <source>
        <dbReference type="ARBA" id="ARBA00022833"/>
    </source>
</evidence>
<dbReference type="Pfam" id="PF00172">
    <property type="entry name" value="Zn_clus"/>
    <property type="match status" value="1"/>
</dbReference>
<reference evidence="9 10" key="1">
    <citation type="submission" date="2019-06" db="EMBL/GenBank/DDBJ databases">
        <title>Draft genome sequence of the filamentous fungus Phialemoniopsis curvata isolated from diesel fuel.</title>
        <authorList>
            <person name="Varaljay V.A."/>
            <person name="Lyon W.J."/>
            <person name="Crouch A.L."/>
            <person name="Drake C.E."/>
            <person name="Hollomon J.M."/>
            <person name="Nadeau L.J."/>
            <person name="Nunn H.S."/>
            <person name="Stevenson B.S."/>
            <person name="Bojanowski C.L."/>
            <person name="Crookes-Goodson W.J."/>
        </authorList>
    </citation>
    <scope>NUCLEOTIDE SEQUENCE [LARGE SCALE GENOMIC DNA]</scope>
    <source>
        <strain evidence="9 10">D216</strain>
    </source>
</reference>
<evidence type="ECO:0000256" key="4">
    <source>
        <dbReference type="ARBA" id="ARBA00023015"/>
    </source>
</evidence>
<dbReference type="SUPFAM" id="SSF57701">
    <property type="entry name" value="Zn2/Cys6 DNA-binding domain"/>
    <property type="match status" value="1"/>
</dbReference>
<evidence type="ECO:0000313" key="9">
    <source>
        <dbReference type="EMBL" id="TPX11777.1"/>
    </source>
</evidence>
<keyword evidence="4" id="KW-0805">Transcription regulation</keyword>
<gene>
    <name evidence="9" type="ORF">E0L32_007514</name>
</gene>
<evidence type="ECO:0000256" key="1">
    <source>
        <dbReference type="ARBA" id="ARBA00004123"/>
    </source>
</evidence>
<dbReference type="GO" id="GO:0043565">
    <property type="term" value="F:sequence-specific DNA binding"/>
    <property type="evidence" value="ECO:0007669"/>
    <property type="project" value="TreeGrafter"/>
</dbReference>
<dbReference type="RefSeq" id="XP_030993488.1">
    <property type="nucleotide sequence ID" value="XM_031142267.1"/>
</dbReference>
<organism evidence="9 10">
    <name type="scientific">Thyridium curvatum</name>
    <dbReference type="NCBI Taxonomy" id="1093900"/>
    <lineage>
        <taxon>Eukaryota</taxon>
        <taxon>Fungi</taxon>
        <taxon>Dikarya</taxon>
        <taxon>Ascomycota</taxon>
        <taxon>Pezizomycotina</taxon>
        <taxon>Sordariomycetes</taxon>
        <taxon>Sordariomycetidae</taxon>
        <taxon>Thyridiales</taxon>
        <taxon>Thyridiaceae</taxon>
        <taxon>Thyridium</taxon>
    </lineage>
</organism>
<dbReference type="OrthoDB" id="25921at2759"/>
<keyword evidence="3" id="KW-0862">Zinc</keyword>
<evidence type="ECO:0000259" key="8">
    <source>
        <dbReference type="PROSITE" id="PS50048"/>
    </source>
</evidence>
<protein>
    <recommendedName>
        <fullName evidence="8">Zn(2)-C6 fungal-type domain-containing protein</fullName>
    </recommendedName>
</protein>
<comment type="subcellular location">
    <subcellularLocation>
        <location evidence="1">Nucleus</location>
    </subcellularLocation>
</comment>
<dbReference type="InterPro" id="IPR001138">
    <property type="entry name" value="Zn2Cys6_DnaBD"/>
</dbReference>
<dbReference type="InterPro" id="IPR052202">
    <property type="entry name" value="Yeast_MetPath_Reg"/>
</dbReference>
<dbReference type="GO" id="GO:0045944">
    <property type="term" value="P:positive regulation of transcription by RNA polymerase II"/>
    <property type="evidence" value="ECO:0007669"/>
    <property type="project" value="TreeGrafter"/>
</dbReference>
<keyword evidence="5" id="KW-0238">DNA-binding</keyword>
<dbReference type="EMBL" id="SKBQ01000046">
    <property type="protein sequence ID" value="TPX11777.1"/>
    <property type="molecule type" value="Genomic_DNA"/>
</dbReference>
<sequence>MRPHIVPVCDRCRRRKQKCDTELKPCSGCISAGVECVMTDPETEEVVPRTYVLQLESHVATLEKQLAEKRIHVQHSPCLPVHNLSATNIPESVSVLPGSRYLGASSGFAFVESALRLAYKRGILESIPGEEEGDDVSTNMSKRHGFDDLLPVLQSPSIPERPRMIELFDLYDEAQWQYLILTESEFDAHLDAFYRMDPMDCPISAVVVYMVFAIAVQHVERTDWNVAASNVASSYHQQALGMVGLLLRHRSIESLQAILLVLVFSINNPQKPIVWHLLGSAMRLASNLNLHIEPEDVSTRDISHRLFWSLYSMDRAIGNTLGRPTILEDGFITSTLPMRTPFGLGISLKETRQREIAAHCFRIRQIQSEVADTLYQKLRQPSATFFADMQTRLQEWHETIPPHAASAPHILDWFHHSYFNVTMFIHRPSPVNPQPSTEHLNKCFEAAGEVLQFYSKIHSRGGFDATWMAVHWLFLAAITHLFCLWTDEDIRRAADWAKVNDAIQSTGMVLSAMTERWSSGRKMPEIYRKLSSGTLAKYTTIGRLEDKPTTPSQNLVWEEFQQQNAQLFSLDDMAMDFDMQFWIDMQGSSTGTTF</sequence>
<dbReference type="PANTHER" id="PTHR47782">
    <property type="entry name" value="ZN(II)2CYS6 TRANSCRIPTION FACTOR (EUROFUNG)-RELATED"/>
    <property type="match status" value="1"/>
</dbReference>
<proteinExistence type="predicted"/>
<keyword evidence="2" id="KW-0479">Metal-binding</keyword>
<keyword evidence="6" id="KW-0804">Transcription</keyword>
<dbReference type="Proteomes" id="UP000319257">
    <property type="component" value="Unassembled WGS sequence"/>
</dbReference>
<dbReference type="CDD" id="cd14723">
    <property type="entry name" value="ZIP_Ppr1"/>
    <property type="match status" value="1"/>
</dbReference>
<evidence type="ECO:0000256" key="6">
    <source>
        <dbReference type="ARBA" id="ARBA00023163"/>
    </source>
</evidence>
<dbReference type="CDD" id="cd00067">
    <property type="entry name" value="GAL4"/>
    <property type="match status" value="1"/>
</dbReference>
<keyword evidence="10" id="KW-1185">Reference proteome</keyword>
<dbReference type="GeneID" id="41974961"/>
<dbReference type="PANTHER" id="PTHR47782:SF1">
    <property type="entry name" value="PYRIMIDINE PATHWAY REGULATORY PROTEIN 1"/>
    <property type="match status" value="1"/>
</dbReference>
<dbReference type="CDD" id="cd12148">
    <property type="entry name" value="fungal_TF_MHR"/>
    <property type="match status" value="1"/>
</dbReference>
<dbReference type="AlphaFoldDB" id="A0A507AWD1"/>
<dbReference type="SMART" id="SM00906">
    <property type="entry name" value="Fungal_trans"/>
    <property type="match status" value="1"/>
</dbReference>
<dbReference type="GO" id="GO:0005634">
    <property type="term" value="C:nucleus"/>
    <property type="evidence" value="ECO:0007669"/>
    <property type="project" value="UniProtKB-SubCell"/>
</dbReference>